<evidence type="ECO:0000313" key="1">
    <source>
        <dbReference type="EMBL" id="KAK8893299.1"/>
    </source>
</evidence>
<protein>
    <submittedName>
        <fullName evidence="1">Uncharacterized protein</fullName>
    </submittedName>
</protein>
<dbReference type="EMBL" id="JAPFFF010000003">
    <property type="protein sequence ID" value="KAK8893299.1"/>
    <property type="molecule type" value="Genomic_DNA"/>
</dbReference>
<proteinExistence type="predicted"/>
<sequence length="181" mass="21857">MDETMGGRLTMSQNDTAKFTPLTVDDSSIINLDPKYLYSFYLASNYYPKHTKETNARKRKKLLENEDDYFDTFLPSLFGTFLTKDGWKHLFLNYYNSMETIWSYIGKDDEIREERIRDWKKIMARMVPRLEELVGKVDRYYKKYRFPPTVPKDIEEVYHASKFTYFKMPKDCKLNVRKRNQ</sequence>
<name>A0ABR2KQG4_9EUKA</name>
<reference evidence="1 2" key="1">
    <citation type="submission" date="2024-04" db="EMBL/GenBank/DDBJ databases">
        <title>Tritrichomonas musculus Genome.</title>
        <authorList>
            <person name="Alves-Ferreira E."/>
            <person name="Grigg M."/>
            <person name="Lorenzi H."/>
            <person name="Galac M."/>
        </authorList>
    </citation>
    <scope>NUCLEOTIDE SEQUENCE [LARGE SCALE GENOMIC DNA]</scope>
    <source>
        <strain evidence="1 2">EAF2021</strain>
    </source>
</reference>
<comment type="caution">
    <text evidence="1">The sequence shown here is derived from an EMBL/GenBank/DDBJ whole genome shotgun (WGS) entry which is preliminary data.</text>
</comment>
<accession>A0ABR2KQG4</accession>
<keyword evidence="2" id="KW-1185">Reference proteome</keyword>
<evidence type="ECO:0000313" key="2">
    <source>
        <dbReference type="Proteomes" id="UP001470230"/>
    </source>
</evidence>
<dbReference type="Proteomes" id="UP001470230">
    <property type="component" value="Unassembled WGS sequence"/>
</dbReference>
<organism evidence="1 2">
    <name type="scientific">Tritrichomonas musculus</name>
    <dbReference type="NCBI Taxonomy" id="1915356"/>
    <lineage>
        <taxon>Eukaryota</taxon>
        <taxon>Metamonada</taxon>
        <taxon>Parabasalia</taxon>
        <taxon>Tritrichomonadida</taxon>
        <taxon>Tritrichomonadidae</taxon>
        <taxon>Tritrichomonas</taxon>
    </lineage>
</organism>
<gene>
    <name evidence="1" type="ORF">M9Y10_021716</name>
</gene>